<dbReference type="EMBL" id="JAPZBR010000003">
    <property type="protein sequence ID" value="KAJ5357198.1"/>
    <property type="molecule type" value="Genomic_DNA"/>
</dbReference>
<reference evidence="1" key="2">
    <citation type="journal article" date="2023" name="IMA Fungus">
        <title>Comparative genomic study of the Penicillium genus elucidates a diverse pangenome and 15 lateral gene transfer events.</title>
        <authorList>
            <person name="Petersen C."/>
            <person name="Sorensen T."/>
            <person name="Nielsen M.R."/>
            <person name="Sondergaard T.E."/>
            <person name="Sorensen J.L."/>
            <person name="Fitzpatrick D.A."/>
            <person name="Frisvad J.C."/>
            <person name="Nielsen K.L."/>
        </authorList>
    </citation>
    <scope>NUCLEOTIDE SEQUENCE</scope>
    <source>
        <strain evidence="1">IBT 35675</strain>
    </source>
</reference>
<proteinExistence type="predicted"/>
<dbReference type="Proteomes" id="UP001148299">
    <property type="component" value="Unassembled WGS sequence"/>
</dbReference>
<dbReference type="Gene3D" id="2.60.40.640">
    <property type="match status" value="1"/>
</dbReference>
<keyword evidence="2" id="KW-1185">Reference proteome</keyword>
<name>A0A9W9RBM8_PENBR</name>
<evidence type="ECO:0008006" key="3">
    <source>
        <dbReference type="Google" id="ProtNLM"/>
    </source>
</evidence>
<dbReference type="AlphaFoldDB" id="A0A9W9RBM8"/>
<evidence type="ECO:0000313" key="2">
    <source>
        <dbReference type="Proteomes" id="UP001148299"/>
    </source>
</evidence>
<protein>
    <recommendedName>
        <fullName evidence="3">Arrestin-like N-terminal domain-containing protein</fullName>
    </recommendedName>
</protein>
<evidence type="ECO:0000313" key="1">
    <source>
        <dbReference type="EMBL" id="KAJ5357198.1"/>
    </source>
</evidence>
<reference evidence="1" key="1">
    <citation type="submission" date="2022-12" db="EMBL/GenBank/DDBJ databases">
        <authorList>
            <person name="Petersen C."/>
        </authorList>
    </citation>
    <scope>NUCLEOTIDE SEQUENCE</scope>
    <source>
        <strain evidence="1">IBT 35675</strain>
    </source>
</reference>
<dbReference type="InterPro" id="IPR014752">
    <property type="entry name" value="Arrestin-like_C"/>
</dbReference>
<sequence length="409" mass="46438">MHFNTEEGSPNLKFDIAAPREWSYALGDTIIGNVVRHSPIVASEAELTVMLSGRVKTKVCRYENSSGPPGSSGSKTTYRSEFQLLDLVPEVVYQGPLHLPEGSDETLDWPFQVTIPTQPAERIRNNQQHPQVFLSGSFYSNPDPDGSQCKVEYSLTAILKYKFGRDREHKAIWPINIRHIVPECQDRYAVRASRSRKSLRSQRLLPGMDNASLSLKQGFKKFFHTSSVPKLFYDAEITMPCVIQLDDPQPLPVSLQIVPCRDQTSEIIKDTPQEFKINWINLLIHRHTEHNAQKHHPERPHDKPVEHSETMMLDTGLQRLSHNMDLPLTTSTGKLNEPVHLGNMFQLTFSPKGLSSGTKPLTPLAKIYPEFNTYRISHKNSFEWQVSVSVAGETRLHKIMTEVRVIDAV</sequence>
<comment type="caution">
    <text evidence="1">The sequence shown here is derived from an EMBL/GenBank/DDBJ whole genome shotgun (WGS) entry which is preliminary data.</text>
</comment>
<gene>
    <name evidence="1" type="ORF">N7541_004356</name>
</gene>
<organism evidence="1 2">
    <name type="scientific">Penicillium brevicompactum</name>
    <dbReference type="NCBI Taxonomy" id="5074"/>
    <lineage>
        <taxon>Eukaryota</taxon>
        <taxon>Fungi</taxon>
        <taxon>Dikarya</taxon>
        <taxon>Ascomycota</taxon>
        <taxon>Pezizomycotina</taxon>
        <taxon>Eurotiomycetes</taxon>
        <taxon>Eurotiomycetidae</taxon>
        <taxon>Eurotiales</taxon>
        <taxon>Aspergillaceae</taxon>
        <taxon>Penicillium</taxon>
    </lineage>
</organism>
<accession>A0A9W9RBM8</accession>